<dbReference type="Proteomes" id="UP000248066">
    <property type="component" value="Unassembled WGS sequence"/>
</dbReference>
<protein>
    <submittedName>
        <fullName evidence="3">Alpha-L-glutamate ligase</fullName>
    </submittedName>
</protein>
<evidence type="ECO:0000259" key="2">
    <source>
        <dbReference type="PROSITE" id="PS50975"/>
    </source>
</evidence>
<comment type="caution">
    <text evidence="3">The sequence shown here is derived from an EMBL/GenBank/DDBJ whole genome shotgun (WGS) entry which is preliminary data.</text>
</comment>
<dbReference type="GO" id="GO:0005524">
    <property type="term" value="F:ATP binding"/>
    <property type="evidence" value="ECO:0007669"/>
    <property type="project" value="UniProtKB-UniRule"/>
</dbReference>
<evidence type="ECO:0000313" key="3">
    <source>
        <dbReference type="EMBL" id="PYZ96159.1"/>
    </source>
</evidence>
<evidence type="ECO:0000313" key="4">
    <source>
        <dbReference type="Proteomes" id="UP000248066"/>
    </source>
</evidence>
<dbReference type="EMBL" id="PDOF01000003">
    <property type="protein sequence ID" value="PYZ96159.1"/>
    <property type="molecule type" value="Genomic_DNA"/>
</dbReference>
<proteinExistence type="predicted"/>
<dbReference type="Gene3D" id="3.30.470.20">
    <property type="entry name" value="ATP-grasp fold, B domain"/>
    <property type="match status" value="1"/>
</dbReference>
<keyword evidence="4" id="KW-1185">Reference proteome</keyword>
<dbReference type="AlphaFoldDB" id="A0A2W0HH81"/>
<dbReference type="OrthoDB" id="4789744at2"/>
<reference evidence="3 4" key="1">
    <citation type="submission" date="2017-10" db="EMBL/GenBank/DDBJ databases">
        <title>Bacillus sp. nov., a halophilic bacterium isolated from a Yangshapao Lake.</title>
        <authorList>
            <person name="Wang H."/>
        </authorList>
    </citation>
    <scope>NUCLEOTIDE SEQUENCE [LARGE SCALE GENOMIC DNA]</scope>
    <source>
        <strain evidence="3 4">YSP-3</strain>
    </source>
</reference>
<feature type="domain" description="ATP-grasp" evidence="2">
    <location>
        <begin position="100"/>
        <end position="312"/>
    </location>
</feature>
<dbReference type="GO" id="GO:0009432">
    <property type="term" value="P:SOS response"/>
    <property type="evidence" value="ECO:0007669"/>
    <property type="project" value="TreeGrafter"/>
</dbReference>
<gene>
    <name evidence="3" type="ORF">CR205_17500</name>
</gene>
<dbReference type="PANTHER" id="PTHR21621:SF0">
    <property type="entry name" value="BETA-CITRYLGLUTAMATE SYNTHASE B-RELATED"/>
    <property type="match status" value="1"/>
</dbReference>
<dbReference type="GO" id="GO:0005737">
    <property type="term" value="C:cytoplasm"/>
    <property type="evidence" value="ECO:0007669"/>
    <property type="project" value="TreeGrafter"/>
</dbReference>
<dbReference type="GO" id="GO:0046872">
    <property type="term" value="F:metal ion binding"/>
    <property type="evidence" value="ECO:0007669"/>
    <property type="project" value="InterPro"/>
</dbReference>
<dbReference type="PANTHER" id="PTHR21621">
    <property type="entry name" value="RIBOSOMAL PROTEIN S6 MODIFICATION PROTEIN"/>
    <property type="match status" value="1"/>
</dbReference>
<dbReference type="PROSITE" id="PS50975">
    <property type="entry name" value="ATP_GRASP"/>
    <property type="match status" value="1"/>
</dbReference>
<dbReference type="InterPro" id="IPR011761">
    <property type="entry name" value="ATP-grasp"/>
</dbReference>
<keyword evidence="1" id="KW-0067">ATP-binding</keyword>
<accession>A0A2W0HH81</accession>
<evidence type="ECO:0000256" key="1">
    <source>
        <dbReference type="PROSITE-ProRule" id="PRU00409"/>
    </source>
</evidence>
<dbReference type="GO" id="GO:0018169">
    <property type="term" value="F:ribosomal S6-glutamic acid ligase activity"/>
    <property type="evidence" value="ECO:0007669"/>
    <property type="project" value="TreeGrafter"/>
</dbReference>
<keyword evidence="3" id="KW-0436">Ligase</keyword>
<dbReference type="RefSeq" id="WP_110521434.1">
    <property type="nucleotide sequence ID" value="NZ_PDOF01000003.1"/>
</dbReference>
<sequence length="323" mass="35481">MTKVYIIHENDEWTAPLKEALTEIGVPHEDWHFAHGTVDLQAEPPEGIFYNRMSASSHTRGHRFAPELAQAVIAWLESHGRTVLNDSRALQLELSKVLQYEKLKQFGIRTPDTVAAVGTAQLAKAAQSFPAPFITKHNRAGKGLGVMRFDTAESLEKYVSGGVFDDSVDGITLLQQFVDSPTRTITRCEFIGGRFLYAVRVDTSEGFELCPAEACEIGETVEACPVSGDEEPEKPRSKFEIIDEFSSQLIQKYEAFLAANGIAFAGIEFIEDANGTVYTYDVNTNTNYNPKAEAAAGVYGMKELAAYLKKTLEASTKGGTVHS</sequence>
<organism evidence="3 4">
    <name type="scientific">Alteribacter lacisalsi</name>
    <dbReference type="NCBI Taxonomy" id="2045244"/>
    <lineage>
        <taxon>Bacteria</taxon>
        <taxon>Bacillati</taxon>
        <taxon>Bacillota</taxon>
        <taxon>Bacilli</taxon>
        <taxon>Bacillales</taxon>
        <taxon>Bacillaceae</taxon>
        <taxon>Alteribacter</taxon>
    </lineage>
</organism>
<keyword evidence="1" id="KW-0547">Nucleotide-binding</keyword>
<dbReference type="SUPFAM" id="SSF56059">
    <property type="entry name" value="Glutathione synthetase ATP-binding domain-like"/>
    <property type="match status" value="1"/>
</dbReference>
<name>A0A2W0HH81_9BACI</name>